<keyword evidence="4" id="KW-1185">Reference proteome</keyword>
<dbReference type="Proteomes" id="UP000825228">
    <property type="component" value="Unassembled WGS sequence"/>
</dbReference>
<comment type="caution">
    <text evidence="3">The sequence shown here is derived from an EMBL/GenBank/DDBJ whole genome shotgun (WGS) entry which is preliminary data.</text>
</comment>
<evidence type="ECO:0000259" key="2">
    <source>
        <dbReference type="Pfam" id="PF02627"/>
    </source>
</evidence>
<dbReference type="Gene3D" id="1.20.1290.10">
    <property type="entry name" value="AhpD-like"/>
    <property type="match status" value="1"/>
</dbReference>
<sequence>MTPVPSDGSNSVSNDPATTPGHAAGRGGVSGRIPPASAVGEVAERVRARRGGALTPLDLALLHSARFADGWNTLLGAVRSSMTLRGDLREAAICRIAVLNGAAYEWNAHAPLARSEGVTAAQLSALRDREVDSAALGGELALIVSYTDAMTRTVTVPQELFDAVLDELGVACTVELTGTVAAYNMVSRFLVALDIGRGRPETPLQIERESP</sequence>
<evidence type="ECO:0000313" key="4">
    <source>
        <dbReference type="Proteomes" id="UP000825228"/>
    </source>
</evidence>
<accession>A0ABS7P3P9</accession>
<name>A0ABS7P3P9_9NOCA</name>
<reference evidence="3 4" key="1">
    <citation type="submission" date="2020-06" db="EMBL/GenBank/DDBJ databases">
        <title>Taxonomy, biology and ecology of Rhodococcus bacteria occurring in California pistachio and other woody hosts as revealed by genome sequence analyses.</title>
        <authorList>
            <person name="Gai Y."/>
            <person name="Riely B."/>
        </authorList>
    </citation>
    <scope>NUCLEOTIDE SEQUENCE [LARGE SCALE GENOMIC DNA]</scope>
    <source>
        <strain evidence="3 4">BP-281</strain>
    </source>
</reference>
<proteinExistence type="predicted"/>
<feature type="compositionally biased region" description="Polar residues" evidence="1">
    <location>
        <begin position="7"/>
        <end position="17"/>
    </location>
</feature>
<feature type="region of interest" description="Disordered" evidence="1">
    <location>
        <begin position="1"/>
        <end position="35"/>
    </location>
</feature>
<evidence type="ECO:0000313" key="3">
    <source>
        <dbReference type="EMBL" id="MBY6365826.1"/>
    </source>
</evidence>
<feature type="domain" description="Carboxymuconolactone decarboxylase-like" evidence="2">
    <location>
        <begin position="67"/>
        <end position="128"/>
    </location>
</feature>
<organism evidence="3 4">
    <name type="scientific">Rhodococcoides corynebacterioides</name>
    <dbReference type="NCBI Taxonomy" id="53972"/>
    <lineage>
        <taxon>Bacteria</taxon>
        <taxon>Bacillati</taxon>
        <taxon>Actinomycetota</taxon>
        <taxon>Actinomycetes</taxon>
        <taxon>Mycobacteriales</taxon>
        <taxon>Nocardiaceae</taxon>
        <taxon>Rhodococcoides</taxon>
    </lineage>
</organism>
<gene>
    <name evidence="3" type="ORF">HQ603_03550</name>
</gene>
<protein>
    <submittedName>
        <fullName evidence="3">Carboxymuconolactone decarboxylase family protein</fullName>
    </submittedName>
</protein>
<dbReference type="PANTHER" id="PTHR34846:SF11">
    <property type="entry name" value="4-CARBOXYMUCONOLACTONE DECARBOXYLASE FAMILY PROTEIN (AFU_ORTHOLOGUE AFUA_6G11590)"/>
    <property type="match status" value="1"/>
</dbReference>
<dbReference type="SUPFAM" id="SSF69118">
    <property type="entry name" value="AhpD-like"/>
    <property type="match status" value="1"/>
</dbReference>
<dbReference type="InterPro" id="IPR029032">
    <property type="entry name" value="AhpD-like"/>
</dbReference>
<dbReference type="Pfam" id="PF02627">
    <property type="entry name" value="CMD"/>
    <property type="match status" value="1"/>
</dbReference>
<evidence type="ECO:0000256" key="1">
    <source>
        <dbReference type="SAM" id="MobiDB-lite"/>
    </source>
</evidence>
<dbReference type="EMBL" id="JABUBU010000001">
    <property type="protein sequence ID" value="MBY6365826.1"/>
    <property type="molecule type" value="Genomic_DNA"/>
</dbReference>
<dbReference type="InterPro" id="IPR003779">
    <property type="entry name" value="CMD-like"/>
</dbReference>
<dbReference type="PANTHER" id="PTHR34846">
    <property type="entry name" value="4-CARBOXYMUCONOLACTONE DECARBOXYLASE FAMILY PROTEIN (AFU_ORTHOLOGUE AFUA_6G11590)"/>
    <property type="match status" value="1"/>
</dbReference>